<dbReference type="STRING" id="562970.Btus_2085"/>
<evidence type="ECO:0000313" key="2">
    <source>
        <dbReference type="EMBL" id="ADG06770.1"/>
    </source>
</evidence>
<dbReference type="RefSeq" id="WP_013076056.1">
    <property type="nucleotide sequence ID" value="NC_014098.1"/>
</dbReference>
<dbReference type="OrthoDB" id="2597063at2"/>
<feature type="transmembrane region" description="Helical" evidence="1">
    <location>
        <begin position="133"/>
        <end position="153"/>
    </location>
</feature>
<feature type="transmembrane region" description="Helical" evidence="1">
    <location>
        <begin position="200"/>
        <end position="217"/>
    </location>
</feature>
<sequence length="230" mass="24865">MTLWLKEWRSLRSAMAAAMAGYVMAVLVPLILADRPLNVFYYNEMGAVLLAIMASGTLFQRELSGSQMELFATYPTSLAGMVVRKAAWALGTVLVFCLIWTRVYLWKFPGMVSSIPIPWSGTQPGAPVTEIDLLILAVPGYLAVIGIALVSMVAAKRTHIGLLIGFGLWLWQSLEGPGLGNASLFTAYLPQNAPLLANRLAWAGIGVVCVALAAGLAERRERWVGVDSPE</sequence>
<gene>
    <name evidence="2" type="ordered locus">Btus_2085</name>
</gene>
<dbReference type="EMBL" id="CP002017">
    <property type="protein sequence ID" value="ADG06770.1"/>
    <property type="molecule type" value="Genomic_DNA"/>
</dbReference>
<evidence type="ECO:0000256" key="1">
    <source>
        <dbReference type="SAM" id="Phobius"/>
    </source>
</evidence>
<keyword evidence="1" id="KW-1133">Transmembrane helix</keyword>
<keyword evidence="3" id="KW-1185">Reference proteome</keyword>
<accession>D5WR40</accession>
<protein>
    <submittedName>
        <fullName evidence="2">Uncharacterized protein</fullName>
    </submittedName>
</protein>
<dbReference type="AlphaFoldDB" id="D5WR40"/>
<dbReference type="HOGENOM" id="CLU_1128193_0_0_9"/>
<organism evidence="2 3">
    <name type="scientific">Kyrpidia tusciae (strain DSM 2912 / NBRC 15312 / T2)</name>
    <name type="common">Bacillus tusciae</name>
    <dbReference type="NCBI Taxonomy" id="562970"/>
    <lineage>
        <taxon>Bacteria</taxon>
        <taxon>Bacillati</taxon>
        <taxon>Bacillota</taxon>
        <taxon>Bacilli</taxon>
        <taxon>Bacillales</taxon>
        <taxon>Alicyclobacillaceae</taxon>
        <taxon>Kyrpidia</taxon>
    </lineage>
</organism>
<name>D5WR40_KYRT2</name>
<feature type="transmembrane region" description="Helical" evidence="1">
    <location>
        <begin position="86"/>
        <end position="105"/>
    </location>
</feature>
<feature type="transmembrane region" description="Helical" evidence="1">
    <location>
        <begin position="12"/>
        <end position="33"/>
    </location>
</feature>
<proteinExistence type="predicted"/>
<dbReference type="Proteomes" id="UP000002368">
    <property type="component" value="Chromosome"/>
</dbReference>
<evidence type="ECO:0000313" key="3">
    <source>
        <dbReference type="Proteomes" id="UP000002368"/>
    </source>
</evidence>
<feature type="transmembrane region" description="Helical" evidence="1">
    <location>
        <begin position="39"/>
        <end position="59"/>
    </location>
</feature>
<keyword evidence="1" id="KW-0812">Transmembrane</keyword>
<reference evidence="2 3" key="1">
    <citation type="journal article" date="2011" name="Stand. Genomic Sci.">
        <title>Complete genome sequence of the thermophilic, hydrogen-oxidizing Bacillus tusciae type strain (T2) and reclassification in the new genus, Kyrpidia gen. nov. as Kyrpidia tusciae comb. nov. and emendation of the family Alicyclobacillaceae da Costa and Rainey, 2010.</title>
        <authorList>
            <person name="Klenk H.P."/>
            <person name="Lapidus A."/>
            <person name="Chertkov O."/>
            <person name="Copeland A."/>
            <person name="Del Rio T.G."/>
            <person name="Nolan M."/>
            <person name="Lucas S."/>
            <person name="Chen F."/>
            <person name="Tice H."/>
            <person name="Cheng J.F."/>
            <person name="Han C."/>
            <person name="Bruce D."/>
            <person name="Goodwin L."/>
            <person name="Pitluck S."/>
            <person name="Pati A."/>
            <person name="Ivanova N."/>
            <person name="Mavromatis K."/>
            <person name="Daum C."/>
            <person name="Chen A."/>
            <person name="Palaniappan K."/>
            <person name="Chang Y.J."/>
            <person name="Land M."/>
            <person name="Hauser L."/>
            <person name="Jeffries C.D."/>
            <person name="Detter J.C."/>
            <person name="Rohde M."/>
            <person name="Abt B."/>
            <person name="Pukall R."/>
            <person name="Goker M."/>
            <person name="Bristow J."/>
            <person name="Markowitz V."/>
            <person name="Hugenholtz P."/>
            <person name="Eisen J.A."/>
        </authorList>
    </citation>
    <scope>NUCLEOTIDE SEQUENCE [LARGE SCALE GENOMIC DNA]</scope>
    <source>
        <strain evidence="2 3">DSM 2912</strain>
    </source>
</reference>
<dbReference type="KEGG" id="bts:Btus_2085"/>
<keyword evidence="1" id="KW-0472">Membrane</keyword>